<evidence type="ECO:0000256" key="4">
    <source>
        <dbReference type="ARBA" id="ARBA00023098"/>
    </source>
</evidence>
<sequence>MATFIHPTAIIEPGAQIGADCEILAGAVIKEGVVLGDRVAVGEYSVIGGAPQSIGFDRSLKTGVRIGADTVIREHVTISRATHEGCATVIGEKCFIMATAHVAHDCALADNVIMANAVLLAGHVSVGTSAFIGGGAVVHQFVRIGESVMISGNASISQDLAPFTLVAERDGVVGLNLIGLKRRGFSREAIREIKDAFREVYHARTNIRNVAADALAAGRYATPEAGLFLQFFSGGKRGFARLMRKHGESESGAPAAD</sequence>
<name>A0A2U8E3J2_9BACT</name>
<evidence type="ECO:0000256" key="3">
    <source>
        <dbReference type="ARBA" id="ARBA00022679"/>
    </source>
</evidence>
<evidence type="ECO:0000259" key="6">
    <source>
        <dbReference type="Pfam" id="PF13720"/>
    </source>
</evidence>
<dbReference type="InterPro" id="IPR001451">
    <property type="entry name" value="Hexapep"/>
</dbReference>
<evidence type="ECO:0000313" key="8">
    <source>
        <dbReference type="Proteomes" id="UP000244896"/>
    </source>
</evidence>
<dbReference type="GO" id="GO:0009245">
    <property type="term" value="P:lipid A biosynthetic process"/>
    <property type="evidence" value="ECO:0007669"/>
    <property type="project" value="UniProtKB-KW"/>
</dbReference>
<organism evidence="7 8">
    <name type="scientific">Ereboglobus luteus</name>
    <dbReference type="NCBI Taxonomy" id="1796921"/>
    <lineage>
        <taxon>Bacteria</taxon>
        <taxon>Pseudomonadati</taxon>
        <taxon>Verrucomicrobiota</taxon>
        <taxon>Opitutia</taxon>
        <taxon>Opitutales</taxon>
        <taxon>Opitutaceae</taxon>
        <taxon>Ereboglobus</taxon>
    </lineage>
</organism>
<dbReference type="GO" id="GO:0016020">
    <property type="term" value="C:membrane"/>
    <property type="evidence" value="ECO:0007669"/>
    <property type="project" value="GOC"/>
</dbReference>
<reference evidence="7 8" key="1">
    <citation type="journal article" date="2018" name="Syst. Appl. Microbiol.">
        <title>Ereboglobus luteus gen. nov. sp. nov. from cockroach guts, and new insights into the oxygen relationship of the genera Opitutus and Didymococcus (Verrucomicrobia: Opitutaceae).</title>
        <authorList>
            <person name="Tegtmeier D."/>
            <person name="Belitz A."/>
            <person name="Radek R."/>
            <person name="Heimerl T."/>
            <person name="Brune A."/>
        </authorList>
    </citation>
    <scope>NUCLEOTIDE SEQUENCE [LARGE SCALE GENOMIC DNA]</scope>
    <source>
        <strain evidence="7 8">Ho45</strain>
    </source>
</reference>
<dbReference type="InterPro" id="IPR029098">
    <property type="entry name" value="Acetyltransf_C"/>
</dbReference>
<dbReference type="PANTHER" id="PTHR43480">
    <property type="entry name" value="ACYL-[ACYL-CARRIER-PROTEIN]--UDP-N-ACETYLGLUCOSAMINE O-ACYLTRANSFERASE"/>
    <property type="match status" value="1"/>
</dbReference>
<keyword evidence="5 7" id="KW-0012">Acyltransferase</keyword>
<dbReference type="Gene3D" id="1.20.1180.10">
    <property type="entry name" value="Udp N-acetylglucosamine O-acyltransferase, C-terminal domain"/>
    <property type="match status" value="1"/>
</dbReference>
<dbReference type="PANTHER" id="PTHR43480:SF1">
    <property type="entry name" value="ACYL-[ACYL-CARRIER-PROTEIN]--UDP-N-ACETYLGLUCOSAMINE O-ACYLTRANSFERASE, MITOCHONDRIAL-RELATED"/>
    <property type="match status" value="1"/>
</dbReference>
<dbReference type="EMBL" id="CP023004">
    <property type="protein sequence ID" value="AWI09443.1"/>
    <property type="molecule type" value="Genomic_DNA"/>
</dbReference>
<dbReference type="NCBIfam" id="NF003657">
    <property type="entry name" value="PRK05289.1"/>
    <property type="match status" value="1"/>
</dbReference>
<evidence type="ECO:0000313" key="7">
    <source>
        <dbReference type="EMBL" id="AWI09443.1"/>
    </source>
</evidence>
<accession>A0A2U8E3J2</accession>
<keyword evidence="4" id="KW-0443">Lipid metabolism</keyword>
<dbReference type="Proteomes" id="UP000244896">
    <property type="component" value="Chromosome"/>
</dbReference>
<dbReference type="GO" id="GO:0008780">
    <property type="term" value="F:acyl-[acyl-carrier-protein]-UDP-N-acetylglucosamine O-acyltransferase activity"/>
    <property type="evidence" value="ECO:0007669"/>
    <property type="project" value="InterPro"/>
</dbReference>
<keyword evidence="1" id="KW-0444">Lipid biosynthesis</keyword>
<protein>
    <submittedName>
        <fullName evidence="7">Acyl-[acyl-carrier-protein]--UDP-N-acetylglucosamine O-acyltransferase</fullName>
    </submittedName>
</protein>
<dbReference type="AlphaFoldDB" id="A0A2U8E3J2"/>
<dbReference type="RefSeq" id="WP_108825253.1">
    <property type="nucleotide sequence ID" value="NZ_CP023004.1"/>
</dbReference>
<dbReference type="KEGG" id="elut:CKA38_09465"/>
<dbReference type="SUPFAM" id="SSF51161">
    <property type="entry name" value="Trimeric LpxA-like enzymes"/>
    <property type="match status" value="1"/>
</dbReference>
<dbReference type="Pfam" id="PF13720">
    <property type="entry name" value="Acetyltransf_11"/>
    <property type="match status" value="1"/>
</dbReference>
<evidence type="ECO:0000256" key="1">
    <source>
        <dbReference type="ARBA" id="ARBA00022516"/>
    </source>
</evidence>
<keyword evidence="8" id="KW-1185">Reference proteome</keyword>
<evidence type="ECO:0000256" key="5">
    <source>
        <dbReference type="ARBA" id="ARBA00023315"/>
    </source>
</evidence>
<dbReference type="PIRSF" id="PIRSF000456">
    <property type="entry name" value="UDP-GlcNAc_acltr"/>
    <property type="match status" value="1"/>
</dbReference>
<feature type="domain" description="UDP N-acetylglucosamine O-acyltransferase C-terminal" evidence="6">
    <location>
        <begin position="159"/>
        <end position="239"/>
    </location>
</feature>
<dbReference type="NCBIfam" id="TIGR01852">
    <property type="entry name" value="lipid_A_lpxA"/>
    <property type="match status" value="1"/>
</dbReference>
<dbReference type="Pfam" id="PF00132">
    <property type="entry name" value="Hexapep"/>
    <property type="match status" value="1"/>
</dbReference>
<proteinExistence type="predicted"/>
<gene>
    <name evidence="7" type="ORF">CKA38_09465</name>
</gene>
<dbReference type="InterPro" id="IPR011004">
    <property type="entry name" value="Trimer_LpxA-like_sf"/>
</dbReference>
<dbReference type="InterPro" id="IPR010137">
    <property type="entry name" value="Lipid_A_LpxA"/>
</dbReference>
<keyword evidence="2" id="KW-0441">Lipid A biosynthesis</keyword>
<keyword evidence="3 7" id="KW-0808">Transferase</keyword>
<dbReference type="InterPro" id="IPR037157">
    <property type="entry name" value="Acetyltransf_C_sf"/>
</dbReference>
<dbReference type="Gene3D" id="2.160.10.10">
    <property type="entry name" value="Hexapeptide repeat proteins"/>
    <property type="match status" value="1"/>
</dbReference>
<evidence type="ECO:0000256" key="2">
    <source>
        <dbReference type="ARBA" id="ARBA00022556"/>
    </source>
</evidence>
<dbReference type="OrthoDB" id="9807278at2"/>